<protein>
    <submittedName>
        <fullName evidence="2">Acetyltransferase (GNAT) family protein</fullName>
    </submittedName>
</protein>
<dbReference type="InterPro" id="IPR000182">
    <property type="entry name" value="GNAT_dom"/>
</dbReference>
<organism evidence="2 3">
    <name type="scientific">Thermoflavimicrobium dichotomicum</name>
    <dbReference type="NCBI Taxonomy" id="46223"/>
    <lineage>
        <taxon>Bacteria</taxon>
        <taxon>Bacillati</taxon>
        <taxon>Bacillota</taxon>
        <taxon>Bacilli</taxon>
        <taxon>Bacillales</taxon>
        <taxon>Thermoactinomycetaceae</taxon>
        <taxon>Thermoflavimicrobium</taxon>
    </lineage>
</organism>
<dbReference type="RefSeq" id="WP_093229160.1">
    <property type="nucleotide sequence ID" value="NZ_FORR01000005.1"/>
</dbReference>
<accession>A0A1I3P5S6</accession>
<evidence type="ECO:0000313" key="2">
    <source>
        <dbReference type="EMBL" id="SFJ16751.1"/>
    </source>
</evidence>
<dbReference type="PROSITE" id="PS51186">
    <property type="entry name" value="GNAT"/>
    <property type="match status" value="1"/>
</dbReference>
<dbReference type="Gene3D" id="3.40.630.30">
    <property type="match status" value="1"/>
</dbReference>
<dbReference type="AlphaFoldDB" id="A0A1I3P5S6"/>
<name>A0A1I3P5S6_9BACL</name>
<dbReference type="Pfam" id="PF00583">
    <property type="entry name" value="Acetyltransf_1"/>
    <property type="match status" value="1"/>
</dbReference>
<dbReference type="GO" id="GO:0016747">
    <property type="term" value="F:acyltransferase activity, transferring groups other than amino-acyl groups"/>
    <property type="evidence" value="ECO:0007669"/>
    <property type="project" value="InterPro"/>
</dbReference>
<keyword evidence="3" id="KW-1185">Reference proteome</keyword>
<dbReference type="EMBL" id="FORR01000005">
    <property type="protein sequence ID" value="SFJ16751.1"/>
    <property type="molecule type" value="Genomic_DNA"/>
</dbReference>
<dbReference type="CDD" id="cd04301">
    <property type="entry name" value="NAT_SF"/>
    <property type="match status" value="1"/>
</dbReference>
<evidence type="ECO:0000313" key="3">
    <source>
        <dbReference type="Proteomes" id="UP000199545"/>
    </source>
</evidence>
<gene>
    <name evidence="2" type="ORF">SAMN05421852_10598</name>
</gene>
<keyword evidence="2" id="KW-0808">Transferase</keyword>
<proteinExistence type="predicted"/>
<feature type="domain" description="N-acetyltransferase" evidence="1">
    <location>
        <begin position="13"/>
        <end position="181"/>
    </location>
</feature>
<sequence length="181" mass="21471">MQLIPDYWETRRLYIRDAIMDQDLEYLQSLYDKSAYIGKWDNHRRNVEDQYIFRCLTEGDLPPNGRKELFKVQPIFHKESNEMMGLIFLYHGYPSPDILWIAFFFISQEYQAQKYGQEVIQQLFHGARGANYTKVRLGVALKNWPALRFWTRLGFNRIIGVFGDPIHSEYTFSSVVLEASL</sequence>
<dbReference type="InterPro" id="IPR016181">
    <property type="entry name" value="Acyl_CoA_acyltransferase"/>
</dbReference>
<evidence type="ECO:0000259" key="1">
    <source>
        <dbReference type="PROSITE" id="PS51186"/>
    </source>
</evidence>
<dbReference type="STRING" id="46223.SAMN05421852_10598"/>
<dbReference type="SUPFAM" id="SSF55729">
    <property type="entry name" value="Acyl-CoA N-acyltransferases (Nat)"/>
    <property type="match status" value="1"/>
</dbReference>
<dbReference type="Proteomes" id="UP000199545">
    <property type="component" value="Unassembled WGS sequence"/>
</dbReference>
<dbReference type="OrthoDB" id="9782266at2"/>
<reference evidence="2 3" key="1">
    <citation type="submission" date="2016-10" db="EMBL/GenBank/DDBJ databases">
        <authorList>
            <person name="de Groot N.N."/>
        </authorList>
    </citation>
    <scope>NUCLEOTIDE SEQUENCE [LARGE SCALE GENOMIC DNA]</scope>
    <source>
        <strain evidence="2 3">DSM 44778</strain>
    </source>
</reference>